<evidence type="ECO:0000313" key="1">
    <source>
        <dbReference type="EMBL" id="QHT98159.1"/>
    </source>
</evidence>
<proteinExistence type="predicted"/>
<sequence length="71" mass="8435">MKTHNKYSLLAETLKEKKLNHHKKWSKSPKTTKTTTKPQFYSFGRFKSSKGVAQTRTKVNACYFYLKEFEK</sequence>
<dbReference type="AlphaFoldDB" id="A0A6C0IZZ3"/>
<dbReference type="EMBL" id="MN740288">
    <property type="protein sequence ID" value="QHT98159.1"/>
    <property type="molecule type" value="Genomic_DNA"/>
</dbReference>
<name>A0A6C0IZZ3_9ZZZZ</name>
<accession>A0A6C0IZZ3</accession>
<protein>
    <submittedName>
        <fullName evidence="1">Uncharacterized protein</fullName>
    </submittedName>
</protein>
<organism evidence="1">
    <name type="scientific">viral metagenome</name>
    <dbReference type="NCBI Taxonomy" id="1070528"/>
    <lineage>
        <taxon>unclassified sequences</taxon>
        <taxon>metagenomes</taxon>
        <taxon>organismal metagenomes</taxon>
    </lineage>
</organism>
<reference evidence="1" key="1">
    <citation type="journal article" date="2020" name="Nature">
        <title>Giant virus diversity and host interactions through global metagenomics.</title>
        <authorList>
            <person name="Schulz F."/>
            <person name="Roux S."/>
            <person name="Paez-Espino D."/>
            <person name="Jungbluth S."/>
            <person name="Walsh D.A."/>
            <person name="Denef V.J."/>
            <person name="McMahon K.D."/>
            <person name="Konstantinidis K.T."/>
            <person name="Eloe-Fadrosh E.A."/>
            <person name="Kyrpides N.C."/>
            <person name="Woyke T."/>
        </authorList>
    </citation>
    <scope>NUCLEOTIDE SEQUENCE</scope>
    <source>
        <strain evidence="1">GVMAG-M-3300025626-8</strain>
    </source>
</reference>